<feature type="transmembrane region" description="Helical" evidence="1">
    <location>
        <begin position="16"/>
        <end position="34"/>
    </location>
</feature>
<protein>
    <submittedName>
        <fullName evidence="2">Uncharacterized protein</fullName>
    </submittedName>
</protein>
<keyword evidence="1" id="KW-1133">Transmembrane helix</keyword>
<dbReference type="Proteomes" id="UP001139012">
    <property type="component" value="Unassembled WGS sequence"/>
</dbReference>
<keyword evidence="3" id="KW-1185">Reference proteome</keyword>
<organism evidence="2 3">
    <name type="scientific">Bradyrhizobium zhengyangense</name>
    <dbReference type="NCBI Taxonomy" id="2911009"/>
    <lineage>
        <taxon>Bacteria</taxon>
        <taxon>Pseudomonadati</taxon>
        <taxon>Pseudomonadota</taxon>
        <taxon>Alphaproteobacteria</taxon>
        <taxon>Hyphomicrobiales</taxon>
        <taxon>Nitrobacteraceae</taxon>
        <taxon>Bradyrhizobium</taxon>
    </lineage>
</organism>
<gene>
    <name evidence="2" type="ORF">L6637_14945</name>
</gene>
<evidence type="ECO:0000313" key="3">
    <source>
        <dbReference type="Proteomes" id="UP001139012"/>
    </source>
</evidence>
<evidence type="ECO:0000313" key="2">
    <source>
        <dbReference type="EMBL" id="MCG2668258.1"/>
    </source>
</evidence>
<keyword evidence="1" id="KW-0472">Membrane</keyword>
<accession>A0ABS9LN49</accession>
<dbReference type="EMBL" id="JAKLUA010000004">
    <property type="protein sequence ID" value="MCG2668258.1"/>
    <property type="molecule type" value="Genomic_DNA"/>
</dbReference>
<keyword evidence="1" id="KW-0812">Transmembrane</keyword>
<name>A0ABS9LN49_9BRAD</name>
<comment type="caution">
    <text evidence="2">The sequence shown here is derived from an EMBL/GenBank/DDBJ whole genome shotgun (WGS) entry which is preliminary data.</text>
</comment>
<reference evidence="2" key="1">
    <citation type="submission" date="2022-01" db="EMBL/GenBank/DDBJ databases">
        <title>Genome sequnece data of strain Bradyrhizobium sp. nov.</title>
        <authorList>
            <person name="Zhang J."/>
        </authorList>
    </citation>
    <scope>NUCLEOTIDE SEQUENCE</scope>
    <source>
        <strain evidence="2">WYCCWR 12774</strain>
    </source>
</reference>
<proteinExistence type="predicted"/>
<evidence type="ECO:0000256" key="1">
    <source>
        <dbReference type="SAM" id="Phobius"/>
    </source>
</evidence>
<sequence length="52" mass="5766">MATEAKPRAPTMSADIAIFFIGIPFSLRAPAVNGKNRQWLLLRRHSAKQDTA</sequence>